<organism evidence="1 2">
    <name type="scientific">Nocardioides eburneiflavus</name>
    <dbReference type="NCBI Taxonomy" id="2518372"/>
    <lineage>
        <taxon>Bacteria</taxon>
        <taxon>Bacillati</taxon>
        <taxon>Actinomycetota</taxon>
        <taxon>Actinomycetes</taxon>
        <taxon>Propionibacteriales</taxon>
        <taxon>Nocardioidaceae</taxon>
        <taxon>Nocardioides</taxon>
    </lineage>
</organism>
<keyword evidence="2" id="KW-1185">Reference proteome</keyword>
<accession>A0A4Z1CKM5</accession>
<name>A0A4Z1CKM5_9ACTN</name>
<proteinExistence type="predicted"/>
<evidence type="ECO:0000313" key="1">
    <source>
        <dbReference type="EMBL" id="TGN65463.1"/>
    </source>
</evidence>
<dbReference type="OrthoDB" id="3781248at2"/>
<comment type="caution">
    <text evidence="1">The sequence shown here is derived from an EMBL/GenBank/DDBJ whole genome shotgun (WGS) entry which is preliminary data.</text>
</comment>
<dbReference type="AlphaFoldDB" id="A0A4Z1CKM5"/>
<dbReference type="EMBL" id="SRRO01000001">
    <property type="protein sequence ID" value="TGN65463.1"/>
    <property type="molecule type" value="Genomic_DNA"/>
</dbReference>
<evidence type="ECO:0000313" key="2">
    <source>
        <dbReference type="Proteomes" id="UP000297496"/>
    </source>
</evidence>
<reference evidence="1 2" key="1">
    <citation type="submission" date="2019-04" db="EMBL/GenBank/DDBJ databases">
        <title>Three New Species of Nocardioides, Nocardioides euryhalodurans sp. nov., Nocardioides seonyuensis sp. nov. and Nocardioides eburneoflavus sp. nov. Isolated from Soil.</title>
        <authorList>
            <person name="Roh S.G."/>
            <person name="Lee C."/>
            <person name="Kim M.-K."/>
            <person name="Kim S.B."/>
        </authorList>
    </citation>
    <scope>NUCLEOTIDE SEQUENCE [LARGE SCALE GENOMIC DNA]</scope>
    <source>
        <strain evidence="1 2">MMS17-SY213</strain>
    </source>
</reference>
<dbReference type="RefSeq" id="WP_135839958.1">
    <property type="nucleotide sequence ID" value="NZ_SRRO01000001.1"/>
</dbReference>
<protein>
    <submittedName>
        <fullName evidence="1">Uncharacterized protein</fullName>
    </submittedName>
</protein>
<gene>
    <name evidence="1" type="ORF">EXE59_16955</name>
</gene>
<sequence length="202" mass="21909">MDSWVDLYWLPLGAGGWFVRTNGRVYERLAAWRGHRPASDLYHSALMVRADDVTYAVEMGPVWNVADDDRGVLCEGPVGAYGLGRLRPFRYEVRCWAGGRIPDVADAIASPVRTTEDPARVASVLAVLEQVPPLVWGRDELGTGEMWNSNSVVAWALARAGHDMGVIRPPTGGRAPGWIAGLELARRQLQARPGGSALAPPG</sequence>
<dbReference type="Proteomes" id="UP000297496">
    <property type="component" value="Unassembled WGS sequence"/>
</dbReference>